<dbReference type="Proteomes" id="UP000036406">
    <property type="component" value="Chromosome"/>
</dbReference>
<dbReference type="STRING" id="330734.ABA45_17670"/>
<dbReference type="GO" id="GO:0016491">
    <property type="term" value="F:oxidoreductase activity"/>
    <property type="evidence" value="ECO:0007669"/>
    <property type="project" value="InterPro"/>
</dbReference>
<organism evidence="1 2">
    <name type="scientific">Marinobacter psychrophilus</name>
    <dbReference type="NCBI Taxonomy" id="330734"/>
    <lineage>
        <taxon>Bacteria</taxon>
        <taxon>Pseudomonadati</taxon>
        <taxon>Pseudomonadota</taxon>
        <taxon>Gammaproteobacteria</taxon>
        <taxon>Pseudomonadales</taxon>
        <taxon>Marinobacteraceae</taxon>
        <taxon>Marinobacter</taxon>
    </lineage>
</organism>
<dbReference type="Gene3D" id="3.40.109.10">
    <property type="entry name" value="NADH Oxidase"/>
    <property type="match status" value="1"/>
</dbReference>
<evidence type="ECO:0000313" key="1">
    <source>
        <dbReference type="EMBL" id="AKO54040.1"/>
    </source>
</evidence>
<protein>
    <recommendedName>
        <fullName evidence="3">Twin-arginine translocation pathway signal protein</fullName>
    </recommendedName>
</protein>
<dbReference type="SUPFAM" id="SSF55469">
    <property type="entry name" value="FMN-dependent nitroreductase-like"/>
    <property type="match status" value="1"/>
</dbReference>
<dbReference type="EMBL" id="CP011494">
    <property type="protein sequence ID" value="AKO54040.1"/>
    <property type="molecule type" value="Genomic_DNA"/>
</dbReference>
<dbReference type="PATRIC" id="fig|330734.3.peg.3712"/>
<dbReference type="AlphaFoldDB" id="A0A0H4I8H9"/>
<evidence type="ECO:0008006" key="3">
    <source>
        <dbReference type="Google" id="ProtNLM"/>
    </source>
</evidence>
<dbReference type="InterPro" id="IPR000415">
    <property type="entry name" value="Nitroreductase-like"/>
</dbReference>
<sequence>MNRRKFLRIAGSAGVIFAATGAGIGAFVTTRNPEAAQLPWAKAGSHYADPMRSALSYAILAPNPHNRQPWVVDLQSSTEAVLTCDLQRLLPATDPFSRQIIIGLGCFLELFAQAASHNGYRAQIVLFPEGEPGDQLTAMPVAKLKLIEDPQILPDPLFAHALHRRTNRNRYDTARSLSQGDLTKITSVTEPSVSSVGVIQGPQLQELRDLTREALRDELLDPKAYQESIELMRIGRAEIEANPDGISLGGAFLETLSFVGVLNRKELADPDSSAFQFGLDMADDQALSSMGFVWINTMGNSRHEQISAGRNYLRIALRVTGLGLSMQPMSQALQEYTAMQPHYQKVHSMLAKNPGERVQMLARLGYADMTAPSPRWALSTRTRSR</sequence>
<name>A0A0H4I8H9_9GAMM</name>
<keyword evidence="2" id="KW-1185">Reference proteome</keyword>
<dbReference type="RefSeq" id="WP_048388353.1">
    <property type="nucleotide sequence ID" value="NZ_CP011494.1"/>
</dbReference>
<dbReference type="NCBIfam" id="NF047509">
    <property type="entry name" value="Rv3131_FMN_oxido"/>
    <property type="match status" value="1"/>
</dbReference>
<reference evidence="1 2" key="1">
    <citation type="submission" date="2015-05" db="EMBL/GenBank/DDBJ databases">
        <title>Complete genome of Marinobacter psychrophilus strain 20041T isolated from sea-ice of the Canadian Basin.</title>
        <authorList>
            <person name="Song L."/>
            <person name="Ren L."/>
            <person name="Yu Y."/>
            <person name="Wang X."/>
        </authorList>
    </citation>
    <scope>NUCLEOTIDE SEQUENCE [LARGE SCALE GENOMIC DNA]</scope>
    <source>
        <strain evidence="1 2">20041</strain>
    </source>
</reference>
<dbReference type="KEGG" id="mpq:ABA45_17670"/>
<accession>A0A0H4I8H9</accession>
<gene>
    <name evidence="1" type="ORF">ABA45_17670</name>
</gene>
<evidence type="ECO:0000313" key="2">
    <source>
        <dbReference type="Proteomes" id="UP000036406"/>
    </source>
</evidence>
<proteinExistence type="predicted"/>